<keyword evidence="1" id="KW-1133">Transmembrane helix</keyword>
<dbReference type="InterPro" id="IPR025178">
    <property type="entry name" value="Lnb_N"/>
</dbReference>
<gene>
    <name evidence="3" type="ORF">ME5_00782</name>
</gene>
<keyword evidence="1" id="KW-0472">Membrane</keyword>
<evidence type="ECO:0000259" key="2">
    <source>
        <dbReference type="Pfam" id="PF13387"/>
    </source>
</evidence>
<feature type="domain" description="Lnb N-terminal periplasmic" evidence="2">
    <location>
        <begin position="126"/>
        <end position="281"/>
    </location>
</feature>
<dbReference type="HOGENOM" id="CLU_050045_1_0_5"/>
<keyword evidence="1" id="KW-0812">Transmembrane</keyword>
<dbReference type="Proteomes" id="UP000008952">
    <property type="component" value="Unassembled WGS sequence"/>
</dbReference>
<reference evidence="3 4" key="1">
    <citation type="submission" date="2012-03" db="EMBL/GenBank/DDBJ databases">
        <title>The Genome Sequence of Bartonella tamiae Th239.</title>
        <authorList>
            <consortium name="The Broad Institute Genome Sequencing Platform"/>
            <consortium name="The Broad Institute Genome Sequencing Center for Infectious Disease"/>
            <person name="Feldgarden M."/>
            <person name="Kirby J."/>
            <person name="Kosoy M."/>
            <person name="Birtles R."/>
            <person name="Probert W.S."/>
            <person name="Chiaraviglio L."/>
            <person name="Young S.K."/>
            <person name="Zeng Q."/>
            <person name="Gargeya S."/>
            <person name="Fitzgerald M."/>
            <person name="Haas B."/>
            <person name="Abouelleil A."/>
            <person name="Alvarado L."/>
            <person name="Arachchi H.M."/>
            <person name="Berlin A."/>
            <person name="Chapman S.B."/>
            <person name="Gearin G."/>
            <person name="Goldberg J."/>
            <person name="Griggs A."/>
            <person name="Gujja S."/>
            <person name="Hansen M."/>
            <person name="Heiman D."/>
            <person name="Howarth C."/>
            <person name="Larimer J."/>
            <person name="Lui A."/>
            <person name="MacDonald P.J.P."/>
            <person name="McCowen C."/>
            <person name="Montmayeur A."/>
            <person name="Murphy C."/>
            <person name="Neiman D."/>
            <person name="Pearson M."/>
            <person name="Priest M."/>
            <person name="Roberts A."/>
            <person name="Saif S."/>
            <person name="Shea T."/>
            <person name="Sisk P."/>
            <person name="Stolte C."/>
            <person name="Sykes S."/>
            <person name="Wortman J."/>
            <person name="Nusbaum C."/>
            <person name="Birren B."/>
        </authorList>
    </citation>
    <scope>NUCLEOTIDE SEQUENCE [LARGE SCALE GENOMIC DNA]</scope>
    <source>
        <strain evidence="3 4">Th239</strain>
    </source>
</reference>
<dbReference type="AlphaFoldDB" id="J0QWG9"/>
<dbReference type="STRING" id="1094558.ME5_00782"/>
<name>J0QWG9_9HYPH</name>
<feature type="transmembrane region" description="Helical" evidence="1">
    <location>
        <begin position="7"/>
        <end position="29"/>
    </location>
</feature>
<proteinExistence type="predicted"/>
<dbReference type="Pfam" id="PF13387">
    <property type="entry name" value="Lnb_N"/>
    <property type="match status" value="1"/>
</dbReference>
<sequence>MKKFKSFLRVLWVIIALFALVCCLFGFWFQLTSNTVFFIIIALLWSLLGLFGLIYEWKKTWLARFVLISMFVCFGLWWSTITPSLHRDWAPELQHTVQAEINYEDPQRAIIKNIRDFDWISRDKAKENWINKSYNINDIIGMDIYLSYWMGPYIAHTLVGFTFLDGQNLVFSAEIRREKKERFSAVGGFFKQFELAMIAATEEDIIKLRTDIRGENVYRYSLLVPPKKMQELFINYLKMGNELSQQAEFYNTLTTNCTTVVFDMARILDPGIPLDWRILFSGQLPSYLYNHQLIETNEPLKEIVNNAYITPKNTLPRDQYSRAIRDLPLSVNPH</sequence>
<comment type="caution">
    <text evidence="3">The sequence shown here is derived from an EMBL/GenBank/DDBJ whole genome shotgun (WGS) entry which is preliminary data.</text>
</comment>
<evidence type="ECO:0000256" key="1">
    <source>
        <dbReference type="SAM" id="Phobius"/>
    </source>
</evidence>
<organism evidence="3 4">
    <name type="scientific">Bartonella tamiae Th239</name>
    <dbReference type="NCBI Taxonomy" id="1094558"/>
    <lineage>
        <taxon>Bacteria</taxon>
        <taxon>Pseudomonadati</taxon>
        <taxon>Pseudomonadota</taxon>
        <taxon>Alphaproteobacteria</taxon>
        <taxon>Hyphomicrobiales</taxon>
        <taxon>Bartonellaceae</taxon>
        <taxon>Bartonella</taxon>
    </lineage>
</organism>
<dbReference type="EMBL" id="AIMB01000007">
    <property type="protein sequence ID" value="EJF90381.1"/>
    <property type="molecule type" value="Genomic_DNA"/>
</dbReference>
<accession>J0QWG9</accession>
<dbReference type="RefSeq" id="WP_008038620.1">
    <property type="nucleotide sequence ID" value="NZ_JH725147.1"/>
</dbReference>
<evidence type="ECO:0000313" key="3">
    <source>
        <dbReference type="EMBL" id="EJF90381.1"/>
    </source>
</evidence>
<feature type="transmembrane region" description="Helical" evidence="1">
    <location>
        <begin position="61"/>
        <end position="78"/>
    </location>
</feature>
<dbReference type="PATRIC" id="fig|1094558.3.peg.858"/>
<evidence type="ECO:0000313" key="4">
    <source>
        <dbReference type="Proteomes" id="UP000008952"/>
    </source>
</evidence>
<dbReference type="OrthoDB" id="274718at2"/>
<dbReference type="eggNOG" id="ENOG502Z7V0">
    <property type="taxonomic scope" value="Bacteria"/>
</dbReference>
<keyword evidence="4" id="KW-1185">Reference proteome</keyword>
<protein>
    <recommendedName>
        <fullName evidence="2">Lnb N-terminal periplasmic domain-containing protein</fullName>
    </recommendedName>
</protein>
<feature type="transmembrane region" description="Helical" evidence="1">
    <location>
        <begin position="35"/>
        <end position="54"/>
    </location>
</feature>